<dbReference type="Pfam" id="PF25233">
    <property type="entry name" value="DUF7849"/>
    <property type="match status" value="1"/>
</dbReference>
<dbReference type="KEGG" id="mlil:QLS71_008565"/>
<dbReference type="CDD" id="cd00146">
    <property type="entry name" value="PKD"/>
    <property type="match status" value="1"/>
</dbReference>
<organism evidence="2 3">
    <name type="scientific">Mariniflexile litorale</name>
    <dbReference type="NCBI Taxonomy" id="3045158"/>
    <lineage>
        <taxon>Bacteria</taxon>
        <taxon>Pseudomonadati</taxon>
        <taxon>Bacteroidota</taxon>
        <taxon>Flavobacteriia</taxon>
        <taxon>Flavobacteriales</taxon>
        <taxon>Flavobacteriaceae</taxon>
        <taxon>Mariniflexile</taxon>
    </lineage>
</organism>
<dbReference type="InterPro" id="IPR013783">
    <property type="entry name" value="Ig-like_fold"/>
</dbReference>
<evidence type="ECO:0000259" key="1">
    <source>
        <dbReference type="PROSITE" id="PS50093"/>
    </source>
</evidence>
<sequence length="668" mass="77403">MNTTFCIFKTYLYLIIMNKRFSFLLLFLIGVYGYAQKLIANDTVTRVANIKNTTNGNEILFTPETPILNQIAGAPKAFYTHYWEFGDGHYSTEEKPKHTYKKTGDYEVKLWATNNYDTGKPPTTRPKKIAISEITTEYKDIASMDEDFILKRNREPVPDEEMVIVVSYKNPKDYTTNGKLYLFYNEHQYKANNFELTDTRTYHKEKNISAEGFAFTRNIDDDGTYLASSNNKFIETRTFSQDSTEKTNLPLTVANSKAFYKNWSLLEFDNMQPKEERNVFFSLKTTPEMLKDTSAIISVRGVYVPDANYDNHKVKDMEMEIVTSHDPNKMSSNGTFMNYRLVRFKTLKYKIKFQNNGEGPARTIRLETDIPEMLDKSTLNVLDMYPKCDICPKKEVLYSCLDTTFTDSQAIFTFKNIYLSGSEQKNVKEYDSTKGFVKYSIKFAKDFHKKKTKSRTAIIFDKNDPIITNYSTTRFLPGISIGAKVGVNSFSDLNNSESYFFGATLSPYKSYRLYWQVELMNNFHNYNTQTNVREEFIQDGAQGFRFLQRTTTNNSFKNIDWDIPVLLRYNLNNYIGLGAGLQNTISLSEKQEQSVLVEQFEGDLTDSPPFSTKENTTNETNSFNNLRTGLLFEATAGFARIGPSLGARYIMNFEKDFNYWQFYAIWKF</sequence>
<proteinExistence type="predicted"/>
<dbReference type="Pfam" id="PF24595">
    <property type="entry name" value="DUF7619"/>
    <property type="match status" value="1"/>
</dbReference>
<dbReference type="InterPro" id="IPR035986">
    <property type="entry name" value="PKD_dom_sf"/>
</dbReference>
<keyword evidence="3" id="KW-1185">Reference proteome</keyword>
<dbReference type="Gene3D" id="2.60.40.10">
    <property type="entry name" value="Immunoglobulins"/>
    <property type="match status" value="1"/>
</dbReference>
<dbReference type="InterPro" id="IPR000601">
    <property type="entry name" value="PKD_dom"/>
</dbReference>
<evidence type="ECO:0000313" key="2">
    <source>
        <dbReference type="EMBL" id="XBL16058.1"/>
    </source>
</evidence>
<dbReference type="AlphaFoldDB" id="A0AAU7EL03"/>
<protein>
    <submittedName>
        <fullName evidence="2">PKD domain-containing protein</fullName>
    </submittedName>
</protein>
<dbReference type="PROSITE" id="PS50093">
    <property type="entry name" value="PKD"/>
    <property type="match status" value="1"/>
</dbReference>
<gene>
    <name evidence="2" type="ORF">QLS71_008565</name>
</gene>
<dbReference type="SUPFAM" id="SSF49299">
    <property type="entry name" value="PKD domain"/>
    <property type="match status" value="1"/>
</dbReference>
<feature type="domain" description="PKD" evidence="1">
    <location>
        <begin position="72"/>
        <end position="115"/>
    </location>
</feature>
<evidence type="ECO:0000313" key="3">
    <source>
        <dbReference type="Proteomes" id="UP001224325"/>
    </source>
</evidence>
<name>A0AAU7EL03_9FLAO</name>
<dbReference type="InterPro" id="IPR057171">
    <property type="entry name" value="DUF7849"/>
</dbReference>
<dbReference type="Proteomes" id="UP001224325">
    <property type="component" value="Chromosome"/>
</dbReference>
<reference evidence="2" key="1">
    <citation type="submission" date="2024-04" db="EMBL/GenBank/DDBJ databases">
        <title>Mariniflexile litorale, isolated from the shallow sediments of the Sea of Japan.</title>
        <authorList>
            <person name="Romanenko L."/>
            <person name="Isaeva M."/>
        </authorList>
    </citation>
    <scope>NUCLEOTIDE SEQUENCE [LARGE SCALE GENOMIC DNA]</scope>
    <source>
        <strain evidence="2">KMM 9835</strain>
    </source>
</reference>
<dbReference type="EMBL" id="CP155618">
    <property type="protein sequence ID" value="XBL16058.1"/>
    <property type="molecule type" value="Genomic_DNA"/>
</dbReference>
<accession>A0AAU7EL03</accession>
<dbReference type="InterPro" id="IPR055353">
    <property type="entry name" value="DUF7619"/>
</dbReference>
<dbReference type="Pfam" id="PF18911">
    <property type="entry name" value="PKD_4"/>
    <property type="match status" value="1"/>
</dbReference>